<proteinExistence type="predicted"/>
<sequence length="342" mass="40725">MRILGSERLINDYFKEEFQKPFKNFKFSRKYFYSSGRGAIKNLAYFLKKNRYSIFFPDYYCAEMFKPLKDENVKIEFYRILPDFTADIKFLKKVKKEKTALYIVDYFGFQDENLIEFSKESGFLSVRDVTHSLLSNFDFSSSDIVLGSLRKLFPVVDGGILFTNLKNFEILKNNSKEDFYIDKLLAKLYREIYERYKYKSEHFEKMYLNYSLKGEEGIGYLPKSISKFSLNLLKIYDFEKVGIKRRKNFNILLSNSYILKKAIFKSLPKEVVPQSFPIKIEKRDLIKKELQKYKIFIPILWRCKNEISENILNIPIDEDYSKKDLLNSVDKIKKVSGDKDEC</sequence>
<dbReference type="SUPFAM" id="SSF53383">
    <property type="entry name" value="PLP-dependent transferases"/>
    <property type="match status" value="1"/>
</dbReference>
<dbReference type="Proteomes" id="UP000053467">
    <property type="component" value="Unassembled WGS sequence"/>
</dbReference>
<dbReference type="AlphaFoldDB" id="A0A101I3R9"/>
<name>A0A101I3R9_UNCT6</name>
<evidence type="ECO:0008006" key="3">
    <source>
        <dbReference type="Google" id="ProtNLM"/>
    </source>
</evidence>
<dbReference type="InterPro" id="IPR015421">
    <property type="entry name" value="PyrdxlP-dep_Trfase_major"/>
</dbReference>
<evidence type="ECO:0000313" key="2">
    <source>
        <dbReference type="Proteomes" id="UP000053467"/>
    </source>
</evidence>
<evidence type="ECO:0000313" key="1">
    <source>
        <dbReference type="EMBL" id="KUK88261.1"/>
    </source>
</evidence>
<protein>
    <recommendedName>
        <fullName evidence="3">DegT/DnrJ/EryC1/StrS aminotransferase</fullName>
    </recommendedName>
</protein>
<comment type="caution">
    <text evidence="1">The sequence shown here is derived from an EMBL/GenBank/DDBJ whole genome shotgun (WGS) entry which is preliminary data.</text>
</comment>
<dbReference type="EMBL" id="LGGX01000001">
    <property type="protein sequence ID" value="KUK88261.1"/>
    <property type="molecule type" value="Genomic_DNA"/>
</dbReference>
<reference evidence="2" key="1">
    <citation type="journal article" date="2015" name="MBio">
        <title>Genome-Resolved Metagenomic Analysis Reveals Roles for Candidate Phyla and Other Microbial Community Members in Biogeochemical Transformations in Oil Reservoirs.</title>
        <authorList>
            <person name="Hu P."/>
            <person name="Tom L."/>
            <person name="Singh A."/>
            <person name="Thomas B.C."/>
            <person name="Baker B.J."/>
            <person name="Piceno Y.M."/>
            <person name="Andersen G.L."/>
            <person name="Banfield J.F."/>
        </authorList>
    </citation>
    <scope>NUCLEOTIDE SEQUENCE [LARGE SCALE GENOMIC DNA]</scope>
</reference>
<dbReference type="Gene3D" id="3.40.640.10">
    <property type="entry name" value="Type I PLP-dependent aspartate aminotransferase-like (Major domain)"/>
    <property type="match status" value="1"/>
</dbReference>
<dbReference type="InterPro" id="IPR015424">
    <property type="entry name" value="PyrdxlP-dep_Trfase"/>
</dbReference>
<gene>
    <name evidence="1" type="ORF">XE03_0267</name>
</gene>
<accession>A0A101I3R9</accession>
<organism evidence="1 2">
    <name type="scientific">candidate division TA06 bacterium 34_109</name>
    <dbReference type="NCBI Taxonomy" id="1635277"/>
    <lineage>
        <taxon>Bacteria</taxon>
        <taxon>Bacteria division TA06</taxon>
    </lineage>
</organism>